<keyword evidence="3" id="KW-1185">Reference proteome</keyword>
<protein>
    <submittedName>
        <fullName evidence="2">Uncharacterized protein</fullName>
    </submittedName>
</protein>
<dbReference type="AlphaFoldDB" id="A0A4Z2H3P9"/>
<evidence type="ECO:0000313" key="2">
    <source>
        <dbReference type="EMBL" id="TNN59723.1"/>
    </source>
</evidence>
<feature type="region of interest" description="Disordered" evidence="1">
    <location>
        <begin position="1"/>
        <end position="22"/>
    </location>
</feature>
<accession>A0A4Z2H3P9</accession>
<evidence type="ECO:0000313" key="3">
    <source>
        <dbReference type="Proteomes" id="UP000314294"/>
    </source>
</evidence>
<sequence>MKNTPPAVREHRRVPAPTSSKPQREVIYLTRAIISHPSAAVRSYGSQSSSWCCEAMMTTTVRMVHSTMEAMPTARLMKEKLRASREAISAVTMSPLAIAVRTYVMAGGNGGG</sequence>
<gene>
    <name evidence="2" type="ORF">EYF80_030094</name>
</gene>
<comment type="caution">
    <text evidence="2">The sequence shown here is derived from an EMBL/GenBank/DDBJ whole genome shotgun (WGS) entry which is preliminary data.</text>
</comment>
<proteinExistence type="predicted"/>
<organism evidence="2 3">
    <name type="scientific">Liparis tanakae</name>
    <name type="common">Tanaka's snailfish</name>
    <dbReference type="NCBI Taxonomy" id="230148"/>
    <lineage>
        <taxon>Eukaryota</taxon>
        <taxon>Metazoa</taxon>
        <taxon>Chordata</taxon>
        <taxon>Craniata</taxon>
        <taxon>Vertebrata</taxon>
        <taxon>Euteleostomi</taxon>
        <taxon>Actinopterygii</taxon>
        <taxon>Neopterygii</taxon>
        <taxon>Teleostei</taxon>
        <taxon>Neoteleostei</taxon>
        <taxon>Acanthomorphata</taxon>
        <taxon>Eupercaria</taxon>
        <taxon>Perciformes</taxon>
        <taxon>Cottioidei</taxon>
        <taxon>Cottales</taxon>
        <taxon>Liparidae</taxon>
        <taxon>Liparis</taxon>
    </lineage>
</organism>
<evidence type="ECO:0000256" key="1">
    <source>
        <dbReference type="SAM" id="MobiDB-lite"/>
    </source>
</evidence>
<dbReference type="EMBL" id="SRLO01000350">
    <property type="protein sequence ID" value="TNN59723.1"/>
    <property type="molecule type" value="Genomic_DNA"/>
</dbReference>
<dbReference type="Proteomes" id="UP000314294">
    <property type="component" value="Unassembled WGS sequence"/>
</dbReference>
<reference evidence="2 3" key="1">
    <citation type="submission" date="2019-03" db="EMBL/GenBank/DDBJ databases">
        <title>First draft genome of Liparis tanakae, snailfish: a comprehensive survey of snailfish specific genes.</title>
        <authorList>
            <person name="Kim W."/>
            <person name="Song I."/>
            <person name="Jeong J.-H."/>
            <person name="Kim D."/>
            <person name="Kim S."/>
            <person name="Ryu S."/>
            <person name="Song J.Y."/>
            <person name="Lee S.K."/>
        </authorList>
    </citation>
    <scope>NUCLEOTIDE SEQUENCE [LARGE SCALE GENOMIC DNA]</scope>
    <source>
        <tissue evidence="2">Muscle</tissue>
    </source>
</reference>
<name>A0A4Z2H3P9_9TELE</name>